<proteinExistence type="predicted"/>
<dbReference type="InParanoid" id="A0A066W7M8"/>
<dbReference type="GeneID" id="25267198"/>
<reference evidence="1 2" key="1">
    <citation type="submission" date="2014-05" db="EMBL/GenBank/DDBJ databases">
        <title>Draft genome sequence of a rare smut relative, Tilletiaria anomala UBC 951.</title>
        <authorList>
            <consortium name="DOE Joint Genome Institute"/>
            <person name="Toome M."/>
            <person name="Kuo A."/>
            <person name="Henrissat B."/>
            <person name="Lipzen A."/>
            <person name="Tritt A."/>
            <person name="Yoshinaga Y."/>
            <person name="Zane M."/>
            <person name="Barry K."/>
            <person name="Grigoriev I.V."/>
            <person name="Spatafora J.W."/>
            <person name="Aimea M.C."/>
        </authorList>
    </citation>
    <scope>NUCLEOTIDE SEQUENCE [LARGE SCALE GENOMIC DNA]</scope>
    <source>
        <strain evidence="1 2">UBC 951</strain>
    </source>
</reference>
<evidence type="ECO:0000313" key="2">
    <source>
        <dbReference type="Proteomes" id="UP000027361"/>
    </source>
</evidence>
<accession>A0A066W7M8</accession>
<evidence type="ECO:0000313" key="1">
    <source>
        <dbReference type="EMBL" id="KDN46770.1"/>
    </source>
</evidence>
<dbReference type="Proteomes" id="UP000027361">
    <property type="component" value="Unassembled WGS sequence"/>
</dbReference>
<keyword evidence="2" id="KW-1185">Reference proteome</keyword>
<comment type="caution">
    <text evidence="1">The sequence shown here is derived from an EMBL/GenBank/DDBJ whole genome shotgun (WGS) entry which is preliminary data.</text>
</comment>
<dbReference type="STRING" id="1037660.A0A066W7M8"/>
<organism evidence="1 2">
    <name type="scientific">Tilletiaria anomala (strain ATCC 24038 / CBS 436.72 / UBC 951)</name>
    <dbReference type="NCBI Taxonomy" id="1037660"/>
    <lineage>
        <taxon>Eukaryota</taxon>
        <taxon>Fungi</taxon>
        <taxon>Dikarya</taxon>
        <taxon>Basidiomycota</taxon>
        <taxon>Ustilaginomycotina</taxon>
        <taxon>Exobasidiomycetes</taxon>
        <taxon>Georgefischeriales</taxon>
        <taxon>Tilletiariaceae</taxon>
        <taxon>Tilletiaria</taxon>
    </lineage>
</organism>
<sequence length="830" mass="88551">MSSVSVAPPSLVLHRRHQGAAQLLCGACFRCEETDSSSLHRSSTRATPKRARSLGCYAVQGQAVTLFNPEDSRFSPLRTFPLDSSETLTAAPLVLITSHGKQAAGSTQAGDLAPEKSPARKGKQQRVKVVLCVDDGSRVQIRIHSFTFLGKTLAETENLDHASHDYSTQSVVSAERISSLLLLSARHVLCRTDQAVYKLFDIDQPSRPPSDLENQEPLSGETVVLEESIVVLGDVDSSMHLITIVAQSDFRLNTKSRQKRGRADRVTKDCHTSGGLQNAAIQIRTLHQPPENECSIGLTIVNSRQVACNLSEVAVAASVHRSGVISILSQSSIHTARLQLDDNDELRLDWQAIRWSEKLDAKPQRGASLLSLNASFLLCNTWAPGGQACSSVWDVELGILVASTTWPLMGSSSANSAGPHQCRLSALRLPGDKVLVECSKEIDTTGLESAIQLLATRVPEESSIKTALDAIAVGDLVIETASAGEAPLDGKQSAILTTLLGFAEAKDATGLDDAFSRWLTEQGISAAIVQSAKRDKGPVPPALLHPGFAAACLHASLQSEPPAERTIRALLAFRVVRGIMPLSGDKVHVLPLLAERCTTPTTCQAIRDVLDLSEADAVRSLGEILRHNSSTTDGADSGTQEALLVIEAIAKASFNRSKLRVAFASEFADRSSRLKLIATLSDAFRGALLSPSPSANTGRANATNAPSPQFATIVQDVVDVLFPAFISGQMPASSLLQLNRRISDEVSLSIALQSLRGPTSAFKQMETDKRRALAESGVHKNGSKQSLKVPSAVTQTGGGLRGASEKLSKRAAAAKASASYGPYTIDRILL</sequence>
<gene>
    <name evidence="1" type="ORF">K437DRAFT_294198</name>
</gene>
<dbReference type="EMBL" id="JMSN01000033">
    <property type="protein sequence ID" value="KDN46770.1"/>
    <property type="molecule type" value="Genomic_DNA"/>
</dbReference>
<name>A0A066W7M8_TILAU</name>
<dbReference type="RefSeq" id="XP_013243636.1">
    <property type="nucleotide sequence ID" value="XM_013388182.1"/>
</dbReference>
<dbReference type="AlphaFoldDB" id="A0A066W7M8"/>
<protein>
    <submittedName>
        <fullName evidence="1">Uncharacterized protein</fullName>
    </submittedName>
</protein>
<dbReference type="HOGENOM" id="CLU_341689_0_0_1"/>